<dbReference type="RefSeq" id="WP_189653320.1">
    <property type="nucleotide sequence ID" value="NZ_BMRC01000039.1"/>
</dbReference>
<dbReference type="EMBL" id="JBHMEI010000024">
    <property type="protein sequence ID" value="MFB9205081.1"/>
    <property type="molecule type" value="Genomic_DNA"/>
</dbReference>
<protein>
    <submittedName>
        <fullName evidence="1">Uncharacterized protein</fullName>
    </submittedName>
</protein>
<gene>
    <name evidence="1" type="ORF">ACFFV7_28065</name>
</gene>
<organism evidence="1 2">
    <name type="scientific">Nonomuraea spiralis</name>
    <dbReference type="NCBI Taxonomy" id="46182"/>
    <lineage>
        <taxon>Bacteria</taxon>
        <taxon>Bacillati</taxon>
        <taxon>Actinomycetota</taxon>
        <taxon>Actinomycetes</taxon>
        <taxon>Streptosporangiales</taxon>
        <taxon>Streptosporangiaceae</taxon>
        <taxon>Nonomuraea</taxon>
    </lineage>
</organism>
<evidence type="ECO:0000313" key="2">
    <source>
        <dbReference type="Proteomes" id="UP001589647"/>
    </source>
</evidence>
<sequence>MDSESRAAAGLLAALSRAAEILAGLRHPFVRNTPFTYFVPPSGVCTGAAFVLPDGREVRFELSLTTSDSAFHVEGGITAEGEPLLELPRRSLPSVHDALAVLDDYMGDLAAPADRMLDGLLDEIV</sequence>
<keyword evidence="2" id="KW-1185">Reference proteome</keyword>
<reference evidence="1 2" key="1">
    <citation type="submission" date="2024-09" db="EMBL/GenBank/DDBJ databases">
        <authorList>
            <person name="Sun Q."/>
            <person name="Mori K."/>
        </authorList>
    </citation>
    <scope>NUCLEOTIDE SEQUENCE [LARGE SCALE GENOMIC DNA]</scope>
    <source>
        <strain evidence="1 2">CCM 3426</strain>
    </source>
</reference>
<proteinExistence type="predicted"/>
<dbReference type="Proteomes" id="UP001589647">
    <property type="component" value="Unassembled WGS sequence"/>
</dbReference>
<evidence type="ECO:0000313" key="1">
    <source>
        <dbReference type="EMBL" id="MFB9205081.1"/>
    </source>
</evidence>
<comment type="caution">
    <text evidence="1">The sequence shown here is derived from an EMBL/GenBank/DDBJ whole genome shotgun (WGS) entry which is preliminary data.</text>
</comment>
<name>A0ABV5IKS4_9ACTN</name>
<accession>A0ABV5IKS4</accession>